<comment type="similarity">
    <text evidence="1">Belongs to the multicopper oxidase family.</text>
</comment>
<evidence type="ECO:0000259" key="3">
    <source>
        <dbReference type="Pfam" id="PF00394"/>
    </source>
</evidence>
<dbReference type="GO" id="GO:0033573">
    <property type="term" value="C:high-affinity iron permease complex"/>
    <property type="evidence" value="ECO:0007669"/>
    <property type="project" value="TreeGrafter"/>
</dbReference>
<dbReference type="HOGENOM" id="CLU_1759983_0_0_1"/>
<dbReference type="Pfam" id="PF07732">
    <property type="entry name" value="Cu-oxidase_3"/>
    <property type="match status" value="1"/>
</dbReference>
<sequence length="148" mass="16617">MAINIHSLDQPGTYWYHYHNRGQYSDGLRGPLITIHDPNNSYQNHFDEEIVLSVSDWYHVAMPGLITAFMAQTKSTGAEPVLRAALLTETQDFKLNVQPNSAYFIRIVNIGGLAGQHIWFKSHTMNIVNVNGVYTESADADMIYVSGT</sequence>
<dbReference type="AlphaFoldDB" id="A0A084BCM4"/>
<dbReference type="Pfam" id="PF00394">
    <property type="entry name" value="Cu-oxidase"/>
    <property type="match status" value="1"/>
</dbReference>
<dbReference type="GO" id="GO:0033215">
    <property type="term" value="P:reductive iron assimilation"/>
    <property type="evidence" value="ECO:0007669"/>
    <property type="project" value="TreeGrafter"/>
</dbReference>
<feature type="domain" description="Plastocyanin-like" evidence="3">
    <location>
        <begin position="48"/>
        <end position="146"/>
    </location>
</feature>
<evidence type="ECO:0000256" key="2">
    <source>
        <dbReference type="ARBA" id="ARBA00023008"/>
    </source>
</evidence>
<evidence type="ECO:0000313" key="5">
    <source>
        <dbReference type="EMBL" id="KEY75303.1"/>
    </source>
</evidence>
<accession>A0A084BCM4</accession>
<keyword evidence="6" id="KW-1185">Reference proteome</keyword>
<feature type="domain" description="Plastocyanin-like" evidence="4">
    <location>
        <begin position="9"/>
        <end position="38"/>
    </location>
</feature>
<evidence type="ECO:0000259" key="4">
    <source>
        <dbReference type="Pfam" id="PF07732"/>
    </source>
</evidence>
<dbReference type="PANTHER" id="PTHR11709:SF361">
    <property type="entry name" value="IRON TRANSPORT MULTICOPPER OXIDASE FET3"/>
    <property type="match status" value="1"/>
</dbReference>
<dbReference type="EMBL" id="KL647377">
    <property type="protein sequence ID" value="KEY75303.1"/>
    <property type="molecule type" value="Genomic_DNA"/>
</dbReference>
<dbReference type="Proteomes" id="UP000028045">
    <property type="component" value="Unassembled WGS sequence"/>
</dbReference>
<dbReference type="OrthoDB" id="2121828at2759"/>
<dbReference type="GO" id="GO:0010106">
    <property type="term" value="P:cellular response to iron ion starvation"/>
    <property type="evidence" value="ECO:0007669"/>
    <property type="project" value="TreeGrafter"/>
</dbReference>
<keyword evidence="2" id="KW-0186">Copper</keyword>
<dbReference type="InterPro" id="IPR008972">
    <property type="entry name" value="Cupredoxin"/>
</dbReference>
<dbReference type="GO" id="GO:0005507">
    <property type="term" value="F:copper ion binding"/>
    <property type="evidence" value="ECO:0007669"/>
    <property type="project" value="InterPro"/>
</dbReference>
<dbReference type="InterPro" id="IPR045087">
    <property type="entry name" value="Cu-oxidase_fam"/>
</dbReference>
<dbReference type="SUPFAM" id="SSF49503">
    <property type="entry name" value="Cupredoxins"/>
    <property type="match status" value="2"/>
</dbReference>
<dbReference type="InterPro" id="IPR001117">
    <property type="entry name" value="Cu-oxidase_2nd"/>
</dbReference>
<dbReference type="PANTHER" id="PTHR11709">
    <property type="entry name" value="MULTI-COPPER OXIDASE"/>
    <property type="match status" value="1"/>
</dbReference>
<gene>
    <name evidence="5" type="ORF">S7711_08477</name>
</gene>
<name>A0A084BCM4_STACB</name>
<evidence type="ECO:0000256" key="1">
    <source>
        <dbReference type="ARBA" id="ARBA00010609"/>
    </source>
</evidence>
<evidence type="ECO:0000313" key="6">
    <source>
        <dbReference type="Proteomes" id="UP000028045"/>
    </source>
</evidence>
<evidence type="ECO:0008006" key="7">
    <source>
        <dbReference type="Google" id="ProtNLM"/>
    </source>
</evidence>
<dbReference type="GO" id="GO:0004322">
    <property type="term" value="F:ferroxidase activity"/>
    <property type="evidence" value="ECO:0007669"/>
    <property type="project" value="TreeGrafter"/>
</dbReference>
<protein>
    <recommendedName>
        <fullName evidence="7">Plastocyanin-like domain-containing protein</fullName>
    </recommendedName>
</protein>
<dbReference type="InterPro" id="IPR011707">
    <property type="entry name" value="Cu-oxidase-like_N"/>
</dbReference>
<organism evidence="5 6">
    <name type="scientific">Stachybotrys chartarum (strain CBS 109288 / IBT 7711)</name>
    <name type="common">Toxic black mold</name>
    <name type="synonym">Stilbospora chartarum</name>
    <dbReference type="NCBI Taxonomy" id="1280523"/>
    <lineage>
        <taxon>Eukaryota</taxon>
        <taxon>Fungi</taxon>
        <taxon>Dikarya</taxon>
        <taxon>Ascomycota</taxon>
        <taxon>Pezizomycotina</taxon>
        <taxon>Sordariomycetes</taxon>
        <taxon>Hypocreomycetidae</taxon>
        <taxon>Hypocreales</taxon>
        <taxon>Stachybotryaceae</taxon>
        <taxon>Stachybotrys</taxon>
    </lineage>
</organism>
<dbReference type="Gene3D" id="2.60.40.420">
    <property type="entry name" value="Cupredoxins - blue copper proteins"/>
    <property type="match status" value="2"/>
</dbReference>
<proteinExistence type="inferred from homology"/>
<reference evidence="5 6" key="1">
    <citation type="journal article" date="2014" name="BMC Genomics">
        <title>Comparative genome sequencing reveals chemotype-specific gene clusters in the toxigenic black mold Stachybotrys.</title>
        <authorList>
            <person name="Semeiks J."/>
            <person name="Borek D."/>
            <person name="Otwinowski Z."/>
            <person name="Grishin N.V."/>
        </authorList>
    </citation>
    <scope>NUCLEOTIDE SEQUENCE [LARGE SCALE GENOMIC DNA]</scope>
    <source>
        <strain evidence="6">CBS 109288 / IBT 7711</strain>
    </source>
</reference>